<feature type="domain" description="Nudix hydrolase" evidence="3">
    <location>
        <begin position="22"/>
        <end position="156"/>
    </location>
</feature>
<dbReference type="InterPro" id="IPR015797">
    <property type="entry name" value="NUDIX_hydrolase-like_dom_sf"/>
</dbReference>
<name>A0A2M7APU2_UNCKA</name>
<dbReference type="SUPFAM" id="SSF55811">
    <property type="entry name" value="Nudix"/>
    <property type="match status" value="1"/>
</dbReference>
<dbReference type="AlphaFoldDB" id="A0A2M7APU2"/>
<keyword evidence="2" id="KW-0378">Hydrolase</keyword>
<proteinExistence type="predicted"/>
<dbReference type="Gene3D" id="3.90.79.10">
    <property type="entry name" value="Nucleoside Triphosphate Pyrophosphohydrolase"/>
    <property type="match status" value="1"/>
</dbReference>
<dbReference type="InterPro" id="IPR000086">
    <property type="entry name" value="NUDIX_hydrolase_dom"/>
</dbReference>
<dbReference type="Pfam" id="PF00293">
    <property type="entry name" value="NUDIX"/>
    <property type="match status" value="1"/>
</dbReference>
<accession>A0A2M7APU2</accession>
<reference evidence="5" key="1">
    <citation type="submission" date="2017-09" db="EMBL/GenBank/DDBJ databases">
        <title>Depth-based differentiation of microbial function through sediment-hosted aquifers and enrichment of novel symbionts in the deep terrestrial subsurface.</title>
        <authorList>
            <person name="Probst A.J."/>
            <person name="Ladd B."/>
            <person name="Jarett J.K."/>
            <person name="Geller-Mcgrath D.E."/>
            <person name="Sieber C.M.K."/>
            <person name="Emerson J.B."/>
            <person name="Anantharaman K."/>
            <person name="Thomas B.C."/>
            <person name="Malmstrom R."/>
            <person name="Stieglmeier M."/>
            <person name="Klingl A."/>
            <person name="Woyke T."/>
            <person name="Ryan C.M."/>
            <person name="Banfield J.F."/>
        </authorList>
    </citation>
    <scope>NUCLEOTIDE SEQUENCE [LARGE SCALE GENOMIC DNA]</scope>
</reference>
<evidence type="ECO:0000313" key="5">
    <source>
        <dbReference type="Proteomes" id="UP000229916"/>
    </source>
</evidence>
<dbReference type="EMBL" id="PEWD01000001">
    <property type="protein sequence ID" value="PIU69381.1"/>
    <property type="molecule type" value="Genomic_DNA"/>
</dbReference>
<comment type="caution">
    <text evidence="4">The sequence shown here is derived from an EMBL/GenBank/DDBJ whole genome shotgun (WGS) entry which is preliminary data.</text>
</comment>
<dbReference type="PANTHER" id="PTHR43046:SF14">
    <property type="entry name" value="MUTT_NUDIX FAMILY PROTEIN"/>
    <property type="match status" value="1"/>
</dbReference>
<dbReference type="PANTHER" id="PTHR43046">
    <property type="entry name" value="GDP-MANNOSE MANNOSYL HYDROLASE"/>
    <property type="match status" value="1"/>
</dbReference>
<evidence type="ECO:0000313" key="4">
    <source>
        <dbReference type="EMBL" id="PIU69381.1"/>
    </source>
</evidence>
<dbReference type="Proteomes" id="UP000229916">
    <property type="component" value="Unassembled WGS sequence"/>
</dbReference>
<evidence type="ECO:0000256" key="2">
    <source>
        <dbReference type="ARBA" id="ARBA00022801"/>
    </source>
</evidence>
<dbReference type="GO" id="GO:0016787">
    <property type="term" value="F:hydrolase activity"/>
    <property type="evidence" value="ECO:0007669"/>
    <property type="project" value="UniProtKB-KW"/>
</dbReference>
<evidence type="ECO:0000259" key="3">
    <source>
        <dbReference type="PROSITE" id="PS51462"/>
    </source>
</evidence>
<gene>
    <name evidence="4" type="ORF">COS81_00010</name>
</gene>
<protein>
    <recommendedName>
        <fullName evidence="3">Nudix hydrolase domain-containing protein</fullName>
    </recommendedName>
</protein>
<dbReference type="PROSITE" id="PS51462">
    <property type="entry name" value="NUDIX"/>
    <property type="match status" value="1"/>
</dbReference>
<evidence type="ECO:0000256" key="1">
    <source>
        <dbReference type="ARBA" id="ARBA00001946"/>
    </source>
</evidence>
<organism evidence="4 5">
    <name type="scientific">candidate division WWE3 bacterium CG06_land_8_20_14_3_00_42_16</name>
    <dbReference type="NCBI Taxonomy" id="1975083"/>
    <lineage>
        <taxon>Bacteria</taxon>
        <taxon>Katanobacteria</taxon>
    </lineage>
</organism>
<sequence>MTQNSNIKVHVYFPEKGKLMAGKFMVAGNAIIEKDGKVLITRRNPKRWLGNVWEFVSGRIEQGEDLVTGLKREVREEVSLEIEPLFPIYTTHFYRGEKKAENEVIMVTYVCRYVSGEITLKTDEQVEFRWASPSELTQYESLMKYFAEEINEYGKLKR</sequence>
<comment type="cofactor">
    <cofactor evidence="1">
        <name>Mg(2+)</name>
        <dbReference type="ChEBI" id="CHEBI:18420"/>
    </cofactor>
</comment>